<evidence type="ECO:0000313" key="2">
    <source>
        <dbReference type="Proteomes" id="UP000265520"/>
    </source>
</evidence>
<accession>A0A392WGF1</accession>
<dbReference type="AlphaFoldDB" id="A0A392WGF1"/>
<protein>
    <submittedName>
        <fullName evidence="1">Uncharacterized protein</fullName>
    </submittedName>
</protein>
<name>A0A392WGF1_9FABA</name>
<proteinExistence type="predicted"/>
<dbReference type="Proteomes" id="UP000265520">
    <property type="component" value="Unassembled WGS sequence"/>
</dbReference>
<keyword evidence="2" id="KW-1185">Reference proteome</keyword>
<feature type="non-terminal residue" evidence="1">
    <location>
        <position position="27"/>
    </location>
</feature>
<reference evidence="1 2" key="1">
    <citation type="journal article" date="2018" name="Front. Plant Sci.">
        <title>Red Clover (Trifolium pratense) and Zigzag Clover (T. medium) - A Picture of Genomic Similarities and Differences.</title>
        <authorList>
            <person name="Dluhosova J."/>
            <person name="Istvanek J."/>
            <person name="Nedelnik J."/>
            <person name="Repkova J."/>
        </authorList>
    </citation>
    <scope>NUCLEOTIDE SEQUENCE [LARGE SCALE GENOMIC DNA]</scope>
    <source>
        <strain evidence="2">cv. 10/8</strain>
        <tissue evidence="1">Leaf</tissue>
    </source>
</reference>
<sequence length="27" mass="2767">MNNGGLLLLPPSLKVGFAEAILDLLGT</sequence>
<organism evidence="1 2">
    <name type="scientific">Trifolium medium</name>
    <dbReference type="NCBI Taxonomy" id="97028"/>
    <lineage>
        <taxon>Eukaryota</taxon>
        <taxon>Viridiplantae</taxon>
        <taxon>Streptophyta</taxon>
        <taxon>Embryophyta</taxon>
        <taxon>Tracheophyta</taxon>
        <taxon>Spermatophyta</taxon>
        <taxon>Magnoliopsida</taxon>
        <taxon>eudicotyledons</taxon>
        <taxon>Gunneridae</taxon>
        <taxon>Pentapetalae</taxon>
        <taxon>rosids</taxon>
        <taxon>fabids</taxon>
        <taxon>Fabales</taxon>
        <taxon>Fabaceae</taxon>
        <taxon>Papilionoideae</taxon>
        <taxon>50 kb inversion clade</taxon>
        <taxon>NPAAA clade</taxon>
        <taxon>Hologalegina</taxon>
        <taxon>IRL clade</taxon>
        <taxon>Trifolieae</taxon>
        <taxon>Trifolium</taxon>
    </lineage>
</organism>
<comment type="caution">
    <text evidence="1">The sequence shown here is derived from an EMBL/GenBank/DDBJ whole genome shotgun (WGS) entry which is preliminary data.</text>
</comment>
<evidence type="ECO:0000313" key="1">
    <source>
        <dbReference type="EMBL" id="MCI97455.1"/>
    </source>
</evidence>
<dbReference type="EMBL" id="LXQA011443802">
    <property type="protein sequence ID" value="MCI97455.1"/>
    <property type="molecule type" value="Genomic_DNA"/>
</dbReference>